<sequence>MSTVPVVTDIRFTIGAALAGCIVAVGLSAVLAFQTFLYFQIFPNDSTRYKFLVAWIWLVDAAHTVLICTGVWHYAILNFGNPAATAAIVPGFALNNVMTTTITFSVNLFYLSRIHKLSRGNWFFTVPIAILCVSRLFVSYSTTIVMFRAKTFRTFLAEFKPVLISSLSVSAATELAIAGSRWYFLKTIRAGYTMPHEAVDAVMVFTVNDGIMTCAVILISGACFLAMPHYWVFTAVFFSIGKMSGNSLLATLNLRNWYRHRHTEPQALNIAMKRSRGDPNLKSNTPSVTHKPLHPAEMNSRPGKVEVYVDHQVEFVEEFPLAERGGYGRDTPSNKSVEIA</sequence>
<evidence type="ECO:0000313" key="5">
    <source>
        <dbReference type="Proteomes" id="UP001219525"/>
    </source>
</evidence>
<dbReference type="InterPro" id="IPR045339">
    <property type="entry name" value="DUF6534"/>
</dbReference>
<keyword evidence="2" id="KW-1133">Transmembrane helix</keyword>
<feature type="transmembrane region" description="Helical" evidence="2">
    <location>
        <begin position="162"/>
        <end position="184"/>
    </location>
</feature>
<evidence type="ECO:0000256" key="1">
    <source>
        <dbReference type="SAM" id="MobiDB-lite"/>
    </source>
</evidence>
<reference evidence="4" key="1">
    <citation type="submission" date="2023-03" db="EMBL/GenBank/DDBJ databases">
        <title>Massive genome expansion in bonnet fungi (Mycena s.s.) driven by repeated elements and novel gene families across ecological guilds.</title>
        <authorList>
            <consortium name="Lawrence Berkeley National Laboratory"/>
            <person name="Harder C.B."/>
            <person name="Miyauchi S."/>
            <person name="Viragh M."/>
            <person name="Kuo A."/>
            <person name="Thoen E."/>
            <person name="Andreopoulos B."/>
            <person name="Lu D."/>
            <person name="Skrede I."/>
            <person name="Drula E."/>
            <person name="Henrissat B."/>
            <person name="Morin E."/>
            <person name="Kohler A."/>
            <person name="Barry K."/>
            <person name="LaButti K."/>
            <person name="Morin E."/>
            <person name="Salamov A."/>
            <person name="Lipzen A."/>
            <person name="Mereny Z."/>
            <person name="Hegedus B."/>
            <person name="Baldrian P."/>
            <person name="Stursova M."/>
            <person name="Weitz H."/>
            <person name="Taylor A."/>
            <person name="Grigoriev I.V."/>
            <person name="Nagy L.G."/>
            <person name="Martin F."/>
            <person name="Kauserud H."/>
        </authorList>
    </citation>
    <scope>NUCLEOTIDE SEQUENCE</scope>
    <source>
        <strain evidence="4">9144</strain>
    </source>
</reference>
<keyword evidence="2" id="KW-0472">Membrane</keyword>
<feature type="region of interest" description="Disordered" evidence="1">
    <location>
        <begin position="273"/>
        <end position="301"/>
    </location>
</feature>
<feature type="transmembrane region" description="Helical" evidence="2">
    <location>
        <begin position="233"/>
        <end position="252"/>
    </location>
</feature>
<dbReference type="AlphaFoldDB" id="A0AAD6VFA8"/>
<dbReference type="Pfam" id="PF20152">
    <property type="entry name" value="DUF6534"/>
    <property type="match status" value="1"/>
</dbReference>
<gene>
    <name evidence="4" type="ORF">GGX14DRAFT_631574</name>
</gene>
<protein>
    <recommendedName>
        <fullName evidence="3">DUF6534 domain-containing protein</fullName>
    </recommendedName>
</protein>
<dbReference type="PANTHER" id="PTHR40465">
    <property type="entry name" value="CHROMOSOME 1, WHOLE GENOME SHOTGUN SEQUENCE"/>
    <property type="match status" value="1"/>
</dbReference>
<feature type="transmembrane region" description="Helical" evidence="2">
    <location>
        <begin position="122"/>
        <end position="142"/>
    </location>
</feature>
<dbReference type="EMBL" id="JARJCW010000030">
    <property type="protein sequence ID" value="KAJ7209694.1"/>
    <property type="molecule type" value="Genomic_DNA"/>
</dbReference>
<evidence type="ECO:0000256" key="2">
    <source>
        <dbReference type="SAM" id="Phobius"/>
    </source>
</evidence>
<evidence type="ECO:0000259" key="3">
    <source>
        <dbReference type="Pfam" id="PF20152"/>
    </source>
</evidence>
<keyword evidence="5" id="KW-1185">Reference proteome</keyword>
<name>A0AAD6VFA8_9AGAR</name>
<feature type="transmembrane region" description="Helical" evidence="2">
    <location>
        <begin position="51"/>
        <end position="75"/>
    </location>
</feature>
<dbReference type="PANTHER" id="PTHR40465:SF1">
    <property type="entry name" value="DUF6534 DOMAIN-CONTAINING PROTEIN"/>
    <property type="match status" value="1"/>
</dbReference>
<organism evidence="4 5">
    <name type="scientific">Mycena pura</name>
    <dbReference type="NCBI Taxonomy" id="153505"/>
    <lineage>
        <taxon>Eukaryota</taxon>
        <taxon>Fungi</taxon>
        <taxon>Dikarya</taxon>
        <taxon>Basidiomycota</taxon>
        <taxon>Agaricomycotina</taxon>
        <taxon>Agaricomycetes</taxon>
        <taxon>Agaricomycetidae</taxon>
        <taxon>Agaricales</taxon>
        <taxon>Marasmiineae</taxon>
        <taxon>Mycenaceae</taxon>
        <taxon>Mycena</taxon>
    </lineage>
</organism>
<feature type="transmembrane region" description="Helical" evidence="2">
    <location>
        <begin position="12"/>
        <end position="39"/>
    </location>
</feature>
<dbReference type="Proteomes" id="UP001219525">
    <property type="component" value="Unassembled WGS sequence"/>
</dbReference>
<evidence type="ECO:0000313" key="4">
    <source>
        <dbReference type="EMBL" id="KAJ7209694.1"/>
    </source>
</evidence>
<keyword evidence="2" id="KW-0812">Transmembrane</keyword>
<accession>A0AAD6VFA8</accession>
<comment type="caution">
    <text evidence="4">The sequence shown here is derived from an EMBL/GenBank/DDBJ whole genome shotgun (WGS) entry which is preliminary data.</text>
</comment>
<feature type="transmembrane region" description="Helical" evidence="2">
    <location>
        <begin position="205"/>
        <end position="227"/>
    </location>
</feature>
<proteinExistence type="predicted"/>
<feature type="domain" description="DUF6534" evidence="3">
    <location>
        <begin position="170"/>
        <end position="256"/>
    </location>
</feature>
<feature type="transmembrane region" description="Helical" evidence="2">
    <location>
        <begin position="87"/>
        <end position="110"/>
    </location>
</feature>